<evidence type="ECO:0008006" key="3">
    <source>
        <dbReference type="Google" id="ProtNLM"/>
    </source>
</evidence>
<evidence type="ECO:0000256" key="1">
    <source>
        <dbReference type="SAM" id="MobiDB-lite"/>
    </source>
</evidence>
<dbReference type="VEuPathDB" id="CryptoDB:Cvel_24438"/>
<feature type="region of interest" description="Disordered" evidence="1">
    <location>
        <begin position="142"/>
        <end position="171"/>
    </location>
</feature>
<gene>
    <name evidence="2" type="ORF">Cvel_24438</name>
</gene>
<protein>
    <recommendedName>
        <fullName evidence="3">Reverse transcriptase Ty1/copia-type domain-containing protein</fullName>
    </recommendedName>
</protein>
<reference evidence="2" key="1">
    <citation type="submission" date="2014-11" db="EMBL/GenBank/DDBJ databases">
        <authorList>
            <person name="Otto D Thomas"/>
            <person name="Naeem Raeece"/>
        </authorList>
    </citation>
    <scope>NUCLEOTIDE SEQUENCE</scope>
</reference>
<evidence type="ECO:0000313" key="2">
    <source>
        <dbReference type="EMBL" id="CEM37871.1"/>
    </source>
</evidence>
<sequence>MTPLPTSVHLQFLTHLWHLQKAIYGLKDSGFIFEGHWNRALMEAGWMKSGVLGLWWKWTGKPGAAGSQLIGLCATFVDDLAILGISVSPSTLIAEIACKGPFTIKETHPTDEGKVRWAGVDFELKKDEIRISQSEYLQSLGASVPEGSVPSTPLPLNSRDRHDTSPPLSPPEAKQFRLLLGGLAWVAWDSRPDLAEACNKLSRSVAYPTE</sequence>
<dbReference type="EMBL" id="CDMZ01001811">
    <property type="protein sequence ID" value="CEM37871.1"/>
    <property type="molecule type" value="Genomic_DNA"/>
</dbReference>
<accession>A0A0G4H2L0</accession>
<organism evidence="2">
    <name type="scientific">Chromera velia CCMP2878</name>
    <dbReference type="NCBI Taxonomy" id="1169474"/>
    <lineage>
        <taxon>Eukaryota</taxon>
        <taxon>Sar</taxon>
        <taxon>Alveolata</taxon>
        <taxon>Colpodellida</taxon>
        <taxon>Chromeraceae</taxon>
        <taxon>Chromera</taxon>
    </lineage>
</organism>
<dbReference type="AlphaFoldDB" id="A0A0G4H2L0"/>
<dbReference type="PhylomeDB" id="A0A0G4H2L0"/>
<name>A0A0G4H2L0_9ALVE</name>
<proteinExistence type="predicted"/>